<dbReference type="AlphaFoldDB" id="A0A7M2XU64"/>
<dbReference type="Gene3D" id="3.30.2400.10">
    <property type="entry name" value="Major capsid protein gp5"/>
    <property type="match status" value="1"/>
</dbReference>
<dbReference type="NCBIfam" id="TIGR01554">
    <property type="entry name" value="major_cap_HK97"/>
    <property type="match status" value="1"/>
</dbReference>
<comment type="subcellular location">
    <subcellularLocation>
        <location evidence="1">Virion</location>
    </subcellularLocation>
</comment>
<evidence type="ECO:0000313" key="4">
    <source>
        <dbReference type="Proteomes" id="UP000593818"/>
    </source>
</evidence>
<dbReference type="InterPro" id="IPR024455">
    <property type="entry name" value="Phage_capsid"/>
</dbReference>
<dbReference type="SUPFAM" id="SSF56563">
    <property type="entry name" value="Major capsid protein gp5"/>
    <property type="match status" value="1"/>
</dbReference>
<evidence type="ECO:0000313" key="3">
    <source>
        <dbReference type="EMBL" id="QOW00492.1"/>
    </source>
</evidence>
<evidence type="ECO:0000256" key="1">
    <source>
        <dbReference type="ARBA" id="ARBA00004328"/>
    </source>
</evidence>
<proteinExistence type="predicted"/>
<protein>
    <submittedName>
        <fullName evidence="3">Phage major capsid protein</fullName>
    </submittedName>
</protein>
<feature type="domain" description="Phage capsid-like C-terminal" evidence="2">
    <location>
        <begin position="142"/>
        <end position="376"/>
    </location>
</feature>
<dbReference type="EMBL" id="CP063450">
    <property type="protein sequence ID" value="QOW00492.1"/>
    <property type="molecule type" value="Genomic_DNA"/>
</dbReference>
<reference evidence="3 4" key="1">
    <citation type="submission" date="2020-10" db="EMBL/GenBank/DDBJ databases">
        <title>Whole genome sequence of oil-degrading bacteria Rhodococcus pyridinivorans strain 5Ap.</title>
        <authorList>
            <person name="Akhremchuk A.E."/>
            <person name="Valentovich L.N."/>
            <person name="Charniauskaya M.I."/>
            <person name="Bukliarevich H.A."/>
            <person name="Titok M.A."/>
        </authorList>
    </citation>
    <scope>NUCLEOTIDE SEQUENCE [LARGE SCALE GENOMIC DNA]</scope>
    <source>
        <strain evidence="3 4">5Ap</strain>
    </source>
</reference>
<gene>
    <name evidence="3" type="ORF">INP59_09310</name>
</gene>
<dbReference type="Pfam" id="PF05065">
    <property type="entry name" value="Phage_capsid"/>
    <property type="match status" value="1"/>
</dbReference>
<accession>A0A7M2XU64</accession>
<dbReference type="InterPro" id="IPR054612">
    <property type="entry name" value="Phage_capsid-like_C"/>
</dbReference>
<organism evidence="3 4">
    <name type="scientific">Rhodococcus pyridinivorans</name>
    <dbReference type="NCBI Taxonomy" id="103816"/>
    <lineage>
        <taxon>Bacteria</taxon>
        <taxon>Bacillati</taxon>
        <taxon>Actinomycetota</taxon>
        <taxon>Actinomycetes</taxon>
        <taxon>Mycobacteriales</taxon>
        <taxon>Nocardiaceae</taxon>
        <taxon>Rhodococcus</taxon>
    </lineage>
</organism>
<dbReference type="RefSeq" id="WP_193903602.1">
    <property type="nucleotide sequence ID" value="NZ_CP063450.1"/>
</dbReference>
<evidence type="ECO:0000259" key="2">
    <source>
        <dbReference type="Pfam" id="PF05065"/>
    </source>
</evidence>
<sequence>MSAQDKITELTATAKDALARAKAATDAADRDRHLAAAKAATEEIKRVKHDEAIKADAQRLADEIGDPAGGGAQDVRVGLPITRKGRSAALAKGIADRMTPDDGFGRKALVPSGTAVTGLPLDPTPVQLEQPGATILDALPTRLSTAQYAYLRQTSRENNAGVVAEGALKPTSTMGLESVEEHLRVVAHLSEPIYTYHLTDNANLRSFVEDELLDGLRLAIEEQVVSGDGTGEHFTGLLNVDGSQAQAFSVSAIETVRKAITKLEAIGLAAGLVIVSPTDWEAIELARESGTGSLELGSPVDRARRRLWGVQVVPSPAVTAGTGLVLDTSSVVVRHDGVIAVQWGTTGDDFETNHVRARVETRANLDVTRPMGVVVADLAA</sequence>
<dbReference type="Gene3D" id="3.30.2320.10">
    <property type="entry name" value="hypothetical protein PF0899 domain"/>
    <property type="match status" value="1"/>
</dbReference>
<keyword evidence="4" id="KW-1185">Reference proteome</keyword>
<dbReference type="Proteomes" id="UP000593818">
    <property type="component" value="Chromosome"/>
</dbReference>
<name>A0A7M2XU64_9NOCA</name>